<dbReference type="GO" id="GO:0016747">
    <property type="term" value="F:acyltransferase activity, transferring groups other than amino-acyl groups"/>
    <property type="evidence" value="ECO:0007669"/>
    <property type="project" value="InterPro"/>
</dbReference>
<feature type="transmembrane region" description="Helical" evidence="1">
    <location>
        <begin position="169"/>
        <end position="186"/>
    </location>
</feature>
<sequence length="349" mass="40460">MIKEVQGLRFWAILMVIFVHSPIIIPTEYSGVKNAIWKVFHTSTGVELFFVLAGYFMISSLEKLNIDATEKKISTKLIIEFIVKKFRRLAPSAYFWVFIALTFSVITNNKALFLEPSVMAQKFFSTILWFRNFNEAAQPTHLGYFWAISLEFQFFVIFSIIYLVLGRKYTLYISIVLCCIQMFYRPGGGMSWLFRFDPLLYGVLAYYLFDYVGRDFFAKIFTHNYFVKVSLSLLLVLSLSAVLTAFPSYPNLKITISGLTAAFMLILALSRNGHFYTENKILASVIDYIASRSYALFCTHILVWCIVKYFYSVININNGKVLFISALIAMFLASEFSYRYIENIWVKKK</sequence>
<evidence type="ECO:0000313" key="3">
    <source>
        <dbReference type="EMBL" id="ABR74194.1"/>
    </source>
</evidence>
<dbReference type="GO" id="GO:0016020">
    <property type="term" value="C:membrane"/>
    <property type="evidence" value="ECO:0007669"/>
    <property type="project" value="TreeGrafter"/>
</dbReference>
<feature type="transmembrane region" description="Helical" evidence="1">
    <location>
        <begin position="93"/>
        <end position="113"/>
    </location>
</feature>
<accession>A6VMJ7</accession>
<keyword evidence="1" id="KW-0812">Transmembrane</keyword>
<dbReference type="Pfam" id="PF01757">
    <property type="entry name" value="Acyl_transf_3"/>
    <property type="match status" value="1"/>
</dbReference>
<dbReference type="EMBL" id="CP000746">
    <property type="protein sequence ID" value="ABR74194.1"/>
    <property type="molecule type" value="Genomic_DNA"/>
</dbReference>
<proteinExistence type="predicted"/>
<evidence type="ECO:0000256" key="1">
    <source>
        <dbReference type="SAM" id="Phobius"/>
    </source>
</evidence>
<keyword evidence="3" id="KW-0012">Acyltransferase</keyword>
<evidence type="ECO:0000259" key="2">
    <source>
        <dbReference type="Pfam" id="PF01757"/>
    </source>
</evidence>
<feature type="transmembrane region" description="Helical" evidence="1">
    <location>
        <begin position="192"/>
        <end position="213"/>
    </location>
</feature>
<feature type="transmembrane region" description="Helical" evidence="1">
    <location>
        <begin position="323"/>
        <end position="341"/>
    </location>
</feature>
<feature type="domain" description="Acyltransferase 3" evidence="2">
    <location>
        <begin position="3"/>
        <end position="333"/>
    </location>
</feature>
<protein>
    <submittedName>
        <fullName evidence="3">Acyltransferase 3</fullName>
    </submittedName>
</protein>
<dbReference type="STRING" id="339671.Asuc_0824"/>
<feature type="transmembrane region" description="Helical" evidence="1">
    <location>
        <begin position="144"/>
        <end position="164"/>
    </location>
</feature>
<dbReference type="AlphaFoldDB" id="A6VMJ7"/>
<keyword evidence="1" id="KW-0472">Membrane</keyword>
<name>A6VMJ7_ACTSZ</name>
<dbReference type="OrthoDB" id="9767863at2"/>
<dbReference type="InterPro" id="IPR050879">
    <property type="entry name" value="Acyltransferase_3"/>
</dbReference>
<dbReference type="KEGG" id="asu:Asuc_0824"/>
<dbReference type="RefSeq" id="WP_012072572.1">
    <property type="nucleotide sequence ID" value="NC_009655.1"/>
</dbReference>
<feature type="transmembrane region" description="Helical" evidence="1">
    <location>
        <begin position="7"/>
        <end position="27"/>
    </location>
</feature>
<keyword evidence="4" id="KW-1185">Reference proteome</keyword>
<dbReference type="PANTHER" id="PTHR23028">
    <property type="entry name" value="ACETYLTRANSFERASE"/>
    <property type="match status" value="1"/>
</dbReference>
<evidence type="ECO:0000313" key="4">
    <source>
        <dbReference type="Proteomes" id="UP000001114"/>
    </source>
</evidence>
<dbReference type="PANTHER" id="PTHR23028:SF53">
    <property type="entry name" value="ACYL_TRANSF_3 DOMAIN-CONTAINING PROTEIN"/>
    <property type="match status" value="1"/>
</dbReference>
<reference evidence="4" key="1">
    <citation type="journal article" date="2010" name="BMC Genomics">
        <title>A genomic perspective on the potential of Actinobacillus succinogenes for industrial succinate production.</title>
        <authorList>
            <person name="McKinlay J.B."/>
            <person name="Laivenieks M."/>
            <person name="Schindler B.D."/>
            <person name="McKinlay A.A."/>
            <person name="Siddaramappa S."/>
            <person name="Challacombe J.F."/>
            <person name="Lowry S.R."/>
            <person name="Clum A."/>
            <person name="Lapidus A.L."/>
            <person name="Burkhart K.B."/>
            <person name="Harkins V."/>
            <person name="Vieille C."/>
        </authorList>
    </citation>
    <scope>NUCLEOTIDE SEQUENCE [LARGE SCALE GENOMIC DNA]</scope>
    <source>
        <strain evidence="4">ATCC 55618 / DSM 22257 / CCUG 43843 / 130Z</strain>
    </source>
</reference>
<dbReference type="eggNOG" id="COG1835">
    <property type="taxonomic scope" value="Bacteria"/>
</dbReference>
<feature type="transmembrane region" description="Helical" evidence="1">
    <location>
        <begin position="225"/>
        <end position="246"/>
    </location>
</feature>
<dbReference type="HOGENOM" id="CLU_005679_1_4_6"/>
<dbReference type="Proteomes" id="UP000001114">
    <property type="component" value="Chromosome"/>
</dbReference>
<dbReference type="InterPro" id="IPR002656">
    <property type="entry name" value="Acyl_transf_3_dom"/>
</dbReference>
<feature type="transmembrane region" description="Helical" evidence="1">
    <location>
        <begin position="252"/>
        <end position="270"/>
    </location>
</feature>
<feature type="transmembrane region" description="Helical" evidence="1">
    <location>
        <begin position="39"/>
        <end position="58"/>
    </location>
</feature>
<keyword evidence="3" id="KW-0808">Transferase</keyword>
<dbReference type="GO" id="GO:0000271">
    <property type="term" value="P:polysaccharide biosynthetic process"/>
    <property type="evidence" value="ECO:0007669"/>
    <property type="project" value="TreeGrafter"/>
</dbReference>
<organism evidence="3 4">
    <name type="scientific">Actinobacillus succinogenes (strain ATCC 55618 / DSM 22257 / CCUG 43843 / 130Z)</name>
    <dbReference type="NCBI Taxonomy" id="339671"/>
    <lineage>
        <taxon>Bacteria</taxon>
        <taxon>Pseudomonadati</taxon>
        <taxon>Pseudomonadota</taxon>
        <taxon>Gammaproteobacteria</taxon>
        <taxon>Pasteurellales</taxon>
        <taxon>Pasteurellaceae</taxon>
        <taxon>Actinobacillus</taxon>
    </lineage>
</organism>
<feature type="transmembrane region" description="Helical" evidence="1">
    <location>
        <begin position="291"/>
        <end position="311"/>
    </location>
</feature>
<keyword evidence="1" id="KW-1133">Transmembrane helix</keyword>
<gene>
    <name evidence="3" type="ordered locus">Asuc_0824</name>
</gene>